<evidence type="ECO:0000313" key="13">
    <source>
        <dbReference type="EMBL" id="CAE79744.1"/>
    </source>
</evidence>
<keyword evidence="14" id="KW-1185">Reference proteome</keyword>
<dbReference type="PROSITE" id="PS00688">
    <property type="entry name" value="SIGMA54_INTERACT_3"/>
    <property type="match status" value="1"/>
</dbReference>
<dbReference type="eggNOG" id="COG3829">
    <property type="taxonomic scope" value="Bacteria"/>
</dbReference>
<evidence type="ECO:0000256" key="5">
    <source>
        <dbReference type="ARBA" id="ARBA00022741"/>
    </source>
</evidence>
<dbReference type="Gene3D" id="3.40.50.300">
    <property type="entry name" value="P-loop containing nucleotide triphosphate hydrolases"/>
    <property type="match status" value="1"/>
</dbReference>
<keyword evidence="9" id="KW-0238">DNA-binding</keyword>
<evidence type="ECO:0000256" key="1">
    <source>
        <dbReference type="ARBA" id="ARBA00004496"/>
    </source>
</evidence>
<keyword evidence="2" id="KW-0963">Cytoplasm</keyword>
<dbReference type="Gene3D" id="1.10.8.60">
    <property type="match status" value="1"/>
</dbReference>
<dbReference type="KEGG" id="bba:Bd1891"/>
<dbReference type="Proteomes" id="UP000008080">
    <property type="component" value="Chromosome"/>
</dbReference>
<dbReference type="Pfam" id="PF00158">
    <property type="entry name" value="Sigma54_activat"/>
    <property type="match status" value="1"/>
</dbReference>
<evidence type="ECO:0000256" key="8">
    <source>
        <dbReference type="ARBA" id="ARBA00023015"/>
    </source>
</evidence>
<keyword evidence="6" id="KW-0067">ATP-binding</keyword>
<evidence type="ECO:0000256" key="2">
    <source>
        <dbReference type="ARBA" id="ARBA00022490"/>
    </source>
</evidence>
<dbReference type="Pfam" id="PF25601">
    <property type="entry name" value="AAA_lid_14"/>
    <property type="match status" value="1"/>
</dbReference>
<keyword evidence="5" id="KW-0547">Nucleotide-binding</keyword>
<dbReference type="PROSITE" id="PS50045">
    <property type="entry name" value="SIGMA54_INTERACT_4"/>
    <property type="match status" value="1"/>
</dbReference>
<dbReference type="SMART" id="SM00065">
    <property type="entry name" value="GAF"/>
    <property type="match status" value="1"/>
</dbReference>
<dbReference type="InterPro" id="IPR003593">
    <property type="entry name" value="AAA+_ATPase"/>
</dbReference>
<dbReference type="Gene3D" id="1.10.10.60">
    <property type="entry name" value="Homeodomain-like"/>
    <property type="match status" value="1"/>
</dbReference>
<dbReference type="PROSITE" id="PS00675">
    <property type="entry name" value="SIGMA54_INTERACT_1"/>
    <property type="match status" value="1"/>
</dbReference>
<keyword evidence="8" id="KW-0805">Transcription regulation</keyword>
<dbReference type="STRING" id="264462.Bd1891"/>
<evidence type="ECO:0000259" key="12">
    <source>
        <dbReference type="PROSITE" id="PS50045"/>
    </source>
</evidence>
<dbReference type="InterPro" id="IPR025662">
    <property type="entry name" value="Sigma_54_int_dom_ATP-bd_1"/>
</dbReference>
<sequence>MESVVGSLLWLAGSADNKNMSKSHELLKFIGDSAQIFFEQQAGESLISRILDLCIQATGADRGTIFFDSQINLEQHFKYLNSYIATGIRNQTIVINTDQGIAGKVFRTRKSYFSNCVAQDKDFYLGVDSKTGYQTEKVLAVPLHWKDGKVIGVIEVLNKADGDFDETDQHALEALSMLAAVAFENYEVHQKNEESESAIEHRKNIWRKSISSVSLHSKAPELQKIYDHIGDFGKSDSNILITGESGVGKEVIARLAHHHSSRRDGPFIAINCAAIPESLFEAELFGVVKGAATGTVARQGQIELAHRGTLFLDEIGEMPVEMQAKLLRVLQERKVQRLGSTESPKAVDFRLICATNKHIEAQIQQEKFREDLFYRINVVNLQIPSLRDRKGDIPELAQAILEQLHNKRGWKLKRISPEALDRLIDYHWPGNIRELENKIESACLSAGDRAVLLPDDFQFKARPQLSVVPDAQEDSLKRFENLSLREAREAFEAEFVQRAIQGSLGNKSEAARRLGVSREGLRKILIKKPA</sequence>
<accession>Q6MLW2</accession>
<feature type="domain" description="Sigma-54 factor interaction" evidence="12">
    <location>
        <begin position="215"/>
        <end position="444"/>
    </location>
</feature>
<organism evidence="13 14">
    <name type="scientific">Bdellovibrio bacteriovorus (strain ATCC 15356 / DSM 50701 / NCIMB 9529 / HD100)</name>
    <dbReference type="NCBI Taxonomy" id="264462"/>
    <lineage>
        <taxon>Bacteria</taxon>
        <taxon>Pseudomonadati</taxon>
        <taxon>Bdellovibrionota</taxon>
        <taxon>Bdellovibrionia</taxon>
        <taxon>Bdellovibrionales</taxon>
        <taxon>Pseudobdellovibrionaceae</taxon>
        <taxon>Bdellovibrio</taxon>
    </lineage>
</organism>
<dbReference type="SUPFAM" id="SSF52540">
    <property type="entry name" value="P-loop containing nucleoside triphosphate hydrolases"/>
    <property type="match status" value="1"/>
</dbReference>
<dbReference type="HOGENOM" id="CLU_000445_95_2_7"/>
<dbReference type="SMART" id="SM00382">
    <property type="entry name" value="AAA"/>
    <property type="match status" value="1"/>
</dbReference>
<protein>
    <submittedName>
        <fullName evidence="13">NtrC family transcriptional regulator</fullName>
    </submittedName>
</protein>
<dbReference type="InterPro" id="IPR003018">
    <property type="entry name" value="GAF"/>
</dbReference>
<dbReference type="GO" id="GO:0043565">
    <property type="term" value="F:sequence-specific DNA binding"/>
    <property type="evidence" value="ECO:0007669"/>
    <property type="project" value="InterPro"/>
</dbReference>
<evidence type="ECO:0000256" key="9">
    <source>
        <dbReference type="ARBA" id="ARBA00023125"/>
    </source>
</evidence>
<keyword evidence="10" id="KW-0010">Activator</keyword>
<keyword evidence="7" id="KW-0902">Two-component regulatory system</keyword>
<comment type="subcellular location">
    <subcellularLocation>
        <location evidence="1">Cytoplasm</location>
    </subcellularLocation>
</comment>
<dbReference type="InterPro" id="IPR058031">
    <property type="entry name" value="AAA_lid_NorR"/>
</dbReference>
<dbReference type="AlphaFoldDB" id="Q6MLW2"/>
<dbReference type="InterPro" id="IPR027417">
    <property type="entry name" value="P-loop_NTPase"/>
</dbReference>
<dbReference type="InterPro" id="IPR009057">
    <property type="entry name" value="Homeodomain-like_sf"/>
</dbReference>
<dbReference type="GO" id="GO:0005737">
    <property type="term" value="C:cytoplasm"/>
    <property type="evidence" value="ECO:0007669"/>
    <property type="project" value="UniProtKB-SubCell"/>
</dbReference>
<dbReference type="SUPFAM" id="SSF55781">
    <property type="entry name" value="GAF domain-like"/>
    <property type="match status" value="1"/>
</dbReference>
<dbReference type="GO" id="GO:0005524">
    <property type="term" value="F:ATP binding"/>
    <property type="evidence" value="ECO:0007669"/>
    <property type="project" value="UniProtKB-KW"/>
</dbReference>
<dbReference type="GO" id="GO:0006355">
    <property type="term" value="P:regulation of DNA-templated transcription"/>
    <property type="evidence" value="ECO:0007669"/>
    <property type="project" value="InterPro"/>
</dbReference>
<dbReference type="InterPro" id="IPR025944">
    <property type="entry name" value="Sigma_54_int_dom_CS"/>
</dbReference>
<dbReference type="EMBL" id="BX842651">
    <property type="protein sequence ID" value="CAE79744.1"/>
    <property type="molecule type" value="Genomic_DNA"/>
</dbReference>
<dbReference type="InterPro" id="IPR029016">
    <property type="entry name" value="GAF-like_dom_sf"/>
</dbReference>
<dbReference type="SUPFAM" id="SSF46689">
    <property type="entry name" value="Homeodomain-like"/>
    <property type="match status" value="1"/>
</dbReference>
<dbReference type="Pfam" id="PF13185">
    <property type="entry name" value="GAF_2"/>
    <property type="match status" value="1"/>
</dbReference>
<gene>
    <name evidence="13" type="ordered locus">Bd1891</name>
</gene>
<dbReference type="CDD" id="cd00009">
    <property type="entry name" value="AAA"/>
    <property type="match status" value="1"/>
</dbReference>
<dbReference type="InterPro" id="IPR002197">
    <property type="entry name" value="HTH_Fis"/>
</dbReference>
<keyword evidence="4" id="KW-0597">Phosphoprotein</keyword>
<name>Q6MLW2_BDEBA</name>
<evidence type="ECO:0000256" key="3">
    <source>
        <dbReference type="ARBA" id="ARBA00022491"/>
    </source>
</evidence>
<dbReference type="PANTHER" id="PTHR32071">
    <property type="entry name" value="TRANSCRIPTIONAL REGULATORY PROTEIN"/>
    <property type="match status" value="1"/>
</dbReference>
<dbReference type="FunFam" id="3.40.50.300:FF:000006">
    <property type="entry name" value="DNA-binding transcriptional regulator NtrC"/>
    <property type="match status" value="1"/>
</dbReference>
<evidence type="ECO:0000256" key="4">
    <source>
        <dbReference type="ARBA" id="ARBA00022553"/>
    </source>
</evidence>
<dbReference type="PANTHER" id="PTHR32071:SF95">
    <property type="entry name" value="DNA-BINDING TRANSCRIPTIONAL REGULATOR NTRC"/>
    <property type="match status" value="1"/>
</dbReference>
<dbReference type="Pfam" id="PF02954">
    <property type="entry name" value="HTH_8"/>
    <property type="match status" value="1"/>
</dbReference>
<proteinExistence type="predicted"/>
<dbReference type="GO" id="GO:0000160">
    <property type="term" value="P:phosphorelay signal transduction system"/>
    <property type="evidence" value="ECO:0007669"/>
    <property type="project" value="UniProtKB-KW"/>
</dbReference>
<dbReference type="InterPro" id="IPR002078">
    <property type="entry name" value="Sigma_54_int"/>
</dbReference>
<keyword evidence="3" id="KW-0678">Repressor</keyword>
<dbReference type="Gene3D" id="3.30.450.40">
    <property type="match status" value="1"/>
</dbReference>
<reference evidence="13 14" key="1">
    <citation type="journal article" date="2004" name="Science">
        <title>A predator unmasked: life cycle of Bdellovibrio bacteriovorus from a genomic perspective.</title>
        <authorList>
            <person name="Rendulic S."/>
            <person name="Jagtap P."/>
            <person name="Rosinus A."/>
            <person name="Eppinger M."/>
            <person name="Baar C."/>
            <person name="Lanz C."/>
            <person name="Keller H."/>
            <person name="Lambert C."/>
            <person name="Evans K.J."/>
            <person name="Goesmann A."/>
            <person name="Meyer F."/>
            <person name="Sockett R.E."/>
            <person name="Schuster S.C."/>
        </authorList>
    </citation>
    <scope>NUCLEOTIDE SEQUENCE [LARGE SCALE GENOMIC DNA]</scope>
    <source>
        <strain evidence="14">ATCC 15356 / DSM 50701 / NCIMB 9529 / HD100</strain>
    </source>
</reference>
<evidence type="ECO:0000313" key="14">
    <source>
        <dbReference type="Proteomes" id="UP000008080"/>
    </source>
</evidence>
<keyword evidence="11" id="KW-0804">Transcription</keyword>
<evidence type="ECO:0000256" key="6">
    <source>
        <dbReference type="ARBA" id="ARBA00022840"/>
    </source>
</evidence>
<evidence type="ECO:0000256" key="7">
    <source>
        <dbReference type="ARBA" id="ARBA00023012"/>
    </source>
</evidence>
<evidence type="ECO:0000256" key="10">
    <source>
        <dbReference type="ARBA" id="ARBA00023159"/>
    </source>
</evidence>
<evidence type="ECO:0000256" key="11">
    <source>
        <dbReference type="ARBA" id="ARBA00023163"/>
    </source>
</evidence>